<evidence type="ECO:0000313" key="2">
    <source>
        <dbReference type="EMBL" id="KAK6352292.1"/>
    </source>
</evidence>
<comment type="caution">
    <text evidence="2">The sequence shown here is derived from an EMBL/GenBank/DDBJ whole genome shotgun (WGS) entry which is preliminary data.</text>
</comment>
<feature type="region of interest" description="Disordered" evidence="1">
    <location>
        <begin position="67"/>
        <end position="94"/>
    </location>
</feature>
<sequence length="295" mass="31626">MFVVKETHDTAEIPETTITTITMARRPRGVVASDLASNPAPPAASAVPHMSEDVKAQFQSYIHAAHKATDEARAKKPSTTGWKSPKSSPKGKRVVNVIPAPQTYGAEQWLALPAGVRLADAFEGLKDIPDPAPKPAAEKQDSKPIAAAESTERSAESQPAGPPPAIVTSGAIQGPAPVAVPVTPAPVPVAEPKAPPPRAARLILTPRSIKVAKPVFYLPVAMEDVVFHPDPKVEWRDFDGDVVMQDPPQVPVPAPKELDAALRKLRLKHQKHKSKILARVTRMAGEKIRVSKSRK</sequence>
<feature type="compositionally biased region" description="Low complexity" evidence="1">
    <location>
        <begin position="77"/>
        <end position="88"/>
    </location>
</feature>
<dbReference type="AlphaFoldDB" id="A0AAV9V052"/>
<dbReference type="Proteomes" id="UP001373714">
    <property type="component" value="Unassembled WGS sequence"/>
</dbReference>
<proteinExistence type="predicted"/>
<feature type="region of interest" description="Disordered" evidence="1">
    <location>
        <begin position="127"/>
        <end position="171"/>
    </location>
</feature>
<evidence type="ECO:0000313" key="3">
    <source>
        <dbReference type="Proteomes" id="UP001373714"/>
    </source>
</evidence>
<evidence type="ECO:0000256" key="1">
    <source>
        <dbReference type="SAM" id="MobiDB-lite"/>
    </source>
</evidence>
<keyword evidence="3" id="KW-1185">Reference proteome</keyword>
<organism evidence="2 3">
    <name type="scientific">Orbilia blumenaviensis</name>
    <dbReference type="NCBI Taxonomy" id="1796055"/>
    <lineage>
        <taxon>Eukaryota</taxon>
        <taxon>Fungi</taxon>
        <taxon>Dikarya</taxon>
        <taxon>Ascomycota</taxon>
        <taxon>Pezizomycotina</taxon>
        <taxon>Orbiliomycetes</taxon>
        <taxon>Orbiliales</taxon>
        <taxon>Orbiliaceae</taxon>
        <taxon>Orbilia</taxon>
    </lineage>
</organism>
<reference evidence="2 3" key="1">
    <citation type="submission" date="2019-10" db="EMBL/GenBank/DDBJ databases">
        <authorList>
            <person name="Palmer J.M."/>
        </authorList>
    </citation>
    <scope>NUCLEOTIDE SEQUENCE [LARGE SCALE GENOMIC DNA]</scope>
    <source>
        <strain evidence="2 3">TWF730</strain>
    </source>
</reference>
<protein>
    <submittedName>
        <fullName evidence="2">Uncharacterized protein</fullName>
    </submittedName>
</protein>
<gene>
    <name evidence="2" type="ORF">TWF730_009122</name>
</gene>
<name>A0AAV9V052_9PEZI</name>
<dbReference type="EMBL" id="JAVHNS010000006">
    <property type="protein sequence ID" value="KAK6352292.1"/>
    <property type="molecule type" value="Genomic_DNA"/>
</dbReference>
<accession>A0AAV9V052</accession>